<dbReference type="OrthoDB" id="9771846at2"/>
<dbReference type="PANTHER" id="PTHR34136:SF1">
    <property type="entry name" value="UDP-N-ACETYL-D-MANNOSAMINURONIC ACID TRANSFERASE"/>
    <property type="match status" value="1"/>
</dbReference>
<accession>A0A286GPT6</accession>
<organism evidence="3 4">
    <name type="scientific">Caenispirillum bisanense</name>
    <dbReference type="NCBI Taxonomy" id="414052"/>
    <lineage>
        <taxon>Bacteria</taxon>
        <taxon>Pseudomonadati</taxon>
        <taxon>Pseudomonadota</taxon>
        <taxon>Alphaproteobacteria</taxon>
        <taxon>Rhodospirillales</taxon>
        <taxon>Novispirillaceae</taxon>
        <taxon>Caenispirillum</taxon>
    </lineage>
</organism>
<dbReference type="Proteomes" id="UP000219621">
    <property type="component" value="Unassembled WGS sequence"/>
</dbReference>
<evidence type="ECO:0000313" key="4">
    <source>
        <dbReference type="Proteomes" id="UP000219621"/>
    </source>
</evidence>
<keyword evidence="2 3" id="KW-0808">Transferase</keyword>
<dbReference type="CDD" id="cd06533">
    <property type="entry name" value="Glyco_transf_WecG_TagA"/>
    <property type="match status" value="1"/>
</dbReference>
<reference evidence="3 4" key="1">
    <citation type="submission" date="2017-09" db="EMBL/GenBank/DDBJ databases">
        <authorList>
            <person name="Ehlers B."/>
            <person name="Leendertz F.H."/>
        </authorList>
    </citation>
    <scope>NUCLEOTIDE SEQUENCE [LARGE SCALE GENOMIC DNA]</scope>
    <source>
        <strain evidence="3 4">USBA 140</strain>
    </source>
</reference>
<evidence type="ECO:0000256" key="1">
    <source>
        <dbReference type="ARBA" id="ARBA00022676"/>
    </source>
</evidence>
<evidence type="ECO:0000256" key="2">
    <source>
        <dbReference type="ARBA" id="ARBA00022679"/>
    </source>
</evidence>
<evidence type="ECO:0000313" key="3">
    <source>
        <dbReference type="EMBL" id="SOD97196.1"/>
    </source>
</evidence>
<gene>
    <name evidence="3" type="ORF">SAMN05421508_106320</name>
</gene>
<dbReference type="GO" id="GO:0016758">
    <property type="term" value="F:hexosyltransferase activity"/>
    <property type="evidence" value="ECO:0007669"/>
    <property type="project" value="TreeGrafter"/>
</dbReference>
<dbReference type="PANTHER" id="PTHR34136">
    <property type="match status" value="1"/>
</dbReference>
<name>A0A286GPT6_9PROT</name>
<dbReference type="InterPro" id="IPR004629">
    <property type="entry name" value="WecG_TagA_CpsF"/>
</dbReference>
<dbReference type="EMBL" id="OCNJ01000006">
    <property type="protein sequence ID" value="SOD97196.1"/>
    <property type="molecule type" value="Genomic_DNA"/>
</dbReference>
<keyword evidence="4" id="KW-1185">Reference proteome</keyword>
<protein>
    <submittedName>
        <fullName evidence="3">N-acetylglucosaminyldiphosphoundecaprenol N-acetyl-beta-D-mannosaminyltransferase</fullName>
    </submittedName>
</protein>
<dbReference type="Pfam" id="PF03808">
    <property type="entry name" value="Glyco_tran_WecG"/>
    <property type="match status" value="1"/>
</dbReference>
<keyword evidence="1" id="KW-0328">Glycosyltransferase</keyword>
<proteinExistence type="predicted"/>
<dbReference type="AlphaFoldDB" id="A0A286GPT6"/>
<dbReference type="NCBIfam" id="TIGR00696">
    <property type="entry name" value="wecG_tagA_cpsF"/>
    <property type="match status" value="1"/>
</dbReference>
<sequence length="263" mass="28199">MTAIHNLDEVRHVALLGTAVHCLTLDGAAAAIVAAAHDGRHMHVCVRDAHGLVRARRDPALAEAHRTAGLVTADGMPLVWLQRLAGARGAERVYGPDLMDRVCDLGRAAGLRHAFLGGAPGVAARAAAEMARRHPGLAVALADTLPLRPVGHRPQPGEDADALAALRAAPADVLWVSLGTPKQELWMRANRSRAAATVMIGVGAAFDFAAGTVPQAPRWMQRSGLEWAFRLAMEPRRLGRRYLQTLPVFAALAMRDLLRRRPV</sequence>
<dbReference type="RefSeq" id="WP_097280067.1">
    <property type="nucleotide sequence ID" value="NZ_OCNJ01000006.1"/>
</dbReference>